<name>A0A5B8C9E1_9MICO</name>
<protein>
    <submittedName>
        <fullName evidence="3">Serpin family protein</fullName>
    </submittedName>
</protein>
<dbReference type="EMBL" id="CP040915">
    <property type="protein sequence ID" value="QDC24666.1"/>
    <property type="molecule type" value="Genomic_DNA"/>
</dbReference>
<dbReference type="PANTHER" id="PTHR11461:SF211">
    <property type="entry name" value="GH10112P-RELATED"/>
    <property type="match status" value="1"/>
</dbReference>
<dbReference type="OrthoDB" id="9764871at2"/>
<dbReference type="KEGG" id="gyu:FE374_08595"/>
<dbReference type="AlphaFoldDB" id="A0A5B8C9E1"/>
<organism evidence="3 4">
    <name type="scientific">Georgenia yuyongxinii</name>
    <dbReference type="NCBI Taxonomy" id="2589797"/>
    <lineage>
        <taxon>Bacteria</taxon>
        <taxon>Bacillati</taxon>
        <taxon>Actinomycetota</taxon>
        <taxon>Actinomycetes</taxon>
        <taxon>Micrococcales</taxon>
        <taxon>Bogoriellaceae</taxon>
        <taxon>Georgenia</taxon>
    </lineage>
</organism>
<evidence type="ECO:0000259" key="2">
    <source>
        <dbReference type="SMART" id="SM00093"/>
    </source>
</evidence>
<comment type="similarity">
    <text evidence="1">Belongs to the serpin family.</text>
</comment>
<evidence type="ECO:0000313" key="3">
    <source>
        <dbReference type="EMBL" id="QDC24666.1"/>
    </source>
</evidence>
<dbReference type="CDD" id="cd19590">
    <property type="entry name" value="serpin_thermopin-like"/>
    <property type="match status" value="1"/>
</dbReference>
<feature type="domain" description="Serpin" evidence="2">
    <location>
        <begin position="94"/>
        <end position="464"/>
    </location>
</feature>
<dbReference type="Proteomes" id="UP000314616">
    <property type="component" value="Chromosome"/>
</dbReference>
<dbReference type="InterPro" id="IPR036186">
    <property type="entry name" value="Serpin_sf"/>
</dbReference>
<dbReference type="SMART" id="SM00093">
    <property type="entry name" value="SERPIN"/>
    <property type="match status" value="1"/>
</dbReference>
<dbReference type="InterPro" id="IPR042185">
    <property type="entry name" value="Serpin_sf_2"/>
</dbReference>
<dbReference type="Gene3D" id="3.30.497.10">
    <property type="entry name" value="Antithrombin, subunit I, domain 2"/>
    <property type="match status" value="1"/>
</dbReference>
<sequence>MTSRGRGRLALPPWPVRGRIVTVSCFLRRRGLPRFTCMVRRRRVASALLVGALALGVATCAAPGTGTALRSDVAREPVAVVDALAVPDIVDATTALGVALLTRPGAEENALVSPASVAVVLSMLGEGAGASTAQELDALLGAGGPDRTRAVNAMLADLATFDGDPADASRAELPDQVLLHIANNVVIDTGREVKDTFLDALSAGYGAGMRSADLSGDEGRAALDAWVSEHTGGRVEHSAIEPSEDLVLVLQNAVLLAARWAEPFSPALTTPEPFTVGGGDRVDVDTMHRQGMMAYSADGPWQAVRLPYADGFALDVVLPHAGRLPGSLTAEEWDALSAALGSYETTAEVALALPTVEIATSTELVEALQDAGLHALFSPGTADLRGIAEPAEGPLFVSTVAHQATLAIDEEGTVAAAVTEAGLAAGAAPEPTRPVQMTVDRPFAVRIVHVGTEWPIFMGVVNDPRG</sequence>
<dbReference type="Gene3D" id="2.30.39.10">
    <property type="entry name" value="Alpha-1-antitrypsin, domain 1"/>
    <property type="match status" value="1"/>
</dbReference>
<dbReference type="InterPro" id="IPR023796">
    <property type="entry name" value="Serpin_dom"/>
</dbReference>
<dbReference type="InterPro" id="IPR000215">
    <property type="entry name" value="Serpin_fam"/>
</dbReference>
<dbReference type="SUPFAM" id="SSF56574">
    <property type="entry name" value="Serpins"/>
    <property type="match status" value="1"/>
</dbReference>
<dbReference type="Pfam" id="PF00079">
    <property type="entry name" value="Serpin"/>
    <property type="match status" value="1"/>
</dbReference>
<dbReference type="InterPro" id="IPR042178">
    <property type="entry name" value="Serpin_sf_1"/>
</dbReference>
<evidence type="ECO:0000313" key="4">
    <source>
        <dbReference type="Proteomes" id="UP000314616"/>
    </source>
</evidence>
<gene>
    <name evidence="3" type="ORF">FE374_08595</name>
</gene>
<dbReference type="PANTHER" id="PTHR11461">
    <property type="entry name" value="SERINE PROTEASE INHIBITOR, SERPIN"/>
    <property type="match status" value="1"/>
</dbReference>
<accession>A0A5B8C9E1</accession>
<reference evidence="3 4" key="1">
    <citation type="submission" date="2019-05" db="EMBL/GenBank/DDBJ databases">
        <title>Georgenia *** sp. nov., and Georgenia *** sp. nov., isolated from the intestinal contents of plateau pika (Ochotona curzoniae) in the Qinghai-Tibet plateau of China.</title>
        <authorList>
            <person name="Tian Z."/>
        </authorList>
    </citation>
    <scope>NUCLEOTIDE SEQUENCE [LARGE SCALE GENOMIC DNA]</scope>
    <source>
        <strain evidence="3 4">Z443</strain>
    </source>
</reference>
<dbReference type="GO" id="GO:0004867">
    <property type="term" value="F:serine-type endopeptidase inhibitor activity"/>
    <property type="evidence" value="ECO:0007669"/>
    <property type="project" value="InterPro"/>
</dbReference>
<dbReference type="GO" id="GO:0005615">
    <property type="term" value="C:extracellular space"/>
    <property type="evidence" value="ECO:0007669"/>
    <property type="project" value="InterPro"/>
</dbReference>
<evidence type="ECO:0000256" key="1">
    <source>
        <dbReference type="RuleBase" id="RU000411"/>
    </source>
</evidence>
<proteinExistence type="inferred from homology"/>